<name>A0A0W8FUZ8_9ZZZZ</name>
<dbReference type="Pfam" id="PF07157">
    <property type="entry name" value="DNA_circ_N"/>
    <property type="match status" value="1"/>
</dbReference>
<feature type="domain" description="DNA circulation N-terminal" evidence="1">
    <location>
        <begin position="12"/>
        <end position="98"/>
    </location>
</feature>
<proteinExistence type="predicted"/>
<gene>
    <name evidence="2" type="ORF">ASZ90_005608</name>
</gene>
<comment type="caution">
    <text evidence="2">The sequence shown here is derived from an EMBL/GenBank/DDBJ whole genome shotgun (WGS) entry which is preliminary data.</text>
</comment>
<evidence type="ECO:0000259" key="1">
    <source>
        <dbReference type="Pfam" id="PF07157"/>
    </source>
</evidence>
<dbReference type="InterPro" id="IPR009826">
    <property type="entry name" value="DNA_circ_N"/>
</dbReference>
<dbReference type="AlphaFoldDB" id="A0A0W8FUZ8"/>
<evidence type="ECO:0000313" key="2">
    <source>
        <dbReference type="EMBL" id="KUG24578.1"/>
    </source>
</evidence>
<accession>A0A0W8FUZ8</accession>
<dbReference type="EMBL" id="LNQE01000843">
    <property type="protein sequence ID" value="KUG24578.1"/>
    <property type="molecule type" value="Genomic_DNA"/>
</dbReference>
<sequence length="427" mass="47552">MPDFETTALNTDEGSINGIRLQLETIEDTFENAIAPYDYPYADGADLENMGMRQHLIRVRCYFWDDAEQQTYETHTDLINLKSDKHLDFVHPKYGLIKGEIEALVIFHDDSIRKASVDITFIEQMHQLLIVSSTQSVLPAVEDAYQEGQTQQESTLVDDLKNSIPTADAGVLAKILDADLGLLAQAQEFSAQTKFLIGSVEKYLAISDALTAEMESPVNSIQAAITYTENLPGRILGSFSCSLEKMARMFDSLWSSPAQFISKLNNAFDELEESYNDLAQSAAGQAAEDVMRKHLKIACAQRLALEAAALYADDDQAFQEGDSDFQVMNINELEATLAIVRSRINDAVNDAREIESLKTMATALLTQVNSVRLEREKMISVALDNPMPLHLVCLKYGLPYTDAERLVKVNKNIQNPNFVSGEIQVYA</sequence>
<reference evidence="2" key="1">
    <citation type="journal article" date="2015" name="Proc. Natl. Acad. Sci. U.S.A.">
        <title>Networks of energetic and metabolic interactions define dynamics in microbial communities.</title>
        <authorList>
            <person name="Embree M."/>
            <person name="Liu J.K."/>
            <person name="Al-Bassam M.M."/>
            <person name="Zengler K."/>
        </authorList>
    </citation>
    <scope>NUCLEOTIDE SEQUENCE</scope>
</reference>
<protein>
    <recommendedName>
        <fullName evidence="1">DNA circulation N-terminal domain-containing protein</fullName>
    </recommendedName>
</protein>
<organism evidence="2">
    <name type="scientific">hydrocarbon metagenome</name>
    <dbReference type="NCBI Taxonomy" id="938273"/>
    <lineage>
        <taxon>unclassified sequences</taxon>
        <taxon>metagenomes</taxon>
        <taxon>ecological metagenomes</taxon>
    </lineage>
</organism>